<dbReference type="SUPFAM" id="SSF52540">
    <property type="entry name" value="P-loop containing nucleoside triphosphate hydrolases"/>
    <property type="match status" value="1"/>
</dbReference>
<dbReference type="SMART" id="SM00962">
    <property type="entry name" value="SRP54"/>
    <property type="match status" value="1"/>
</dbReference>
<dbReference type="Pfam" id="PF02978">
    <property type="entry name" value="SRP_SPB"/>
    <property type="match status" value="1"/>
</dbReference>
<dbReference type="PANTHER" id="PTHR11564">
    <property type="entry name" value="SIGNAL RECOGNITION PARTICLE 54K PROTEIN SRP54"/>
    <property type="match status" value="1"/>
</dbReference>
<evidence type="ECO:0000256" key="2">
    <source>
        <dbReference type="ARBA" id="ARBA00022741"/>
    </source>
</evidence>
<dbReference type="HAMAP" id="MF_00306">
    <property type="entry name" value="SRP54"/>
    <property type="match status" value="1"/>
</dbReference>
<keyword evidence="4" id="KW-0694">RNA-binding</keyword>
<dbReference type="SMART" id="SM00963">
    <property type="entry name" value="SRP54_N"/>
    <property type="match status" value="1"/>
</dbReference>
<keyword evidence="12" id="KW-1185">Reference proteome</keyword>
<feature type="non-terminal residue" evidence="11">
    <location>
        <position position="449"/>
    </location>
</feature>
<comment type="catalytic activity">
    <reaction evidence="9">
        <text>GTP + H2O = GDP + phosphate + H(+)</text>
        <dbReference type="Rhea" id="RHEA:19669"/>
        <dbReference type="ChEBI" id="CHEBI:15377"/>
        <dbReference type="ChEBI" id="CHEBI:15378"/>
        <dbReference type="ChEBI" id="CHEBI:37565"/>
        <dbReference type="ChEBI" id="CHEBI:43474"/>
        <dbReference type="ChEBI" id="CHEBI:58189"/>
        <dbReference type="EC" id="3.6.5.4"/>
    </reaction>
</comment>
<evidence type="ECO:0000256" key="9">
    <source>
        <dbReference type="ARBA" id="ARBA00048027"/>
    </source>
</evidence>
<evidence type="ECO:0000256" key="8">
    <source>
        <dbReference type="ARBA" id="ARBA00035672"/>
    </source>
</evidence>
<dbReference type="InterPro" id="IPR004125">
    <property type="entry name" value="Signal_recog_particle_SRP54_M"/>
</dbReference>
<dbReference type="Pfam" id="PF02881">
    <property type="entry name" value="SRP54_N"/>
    <property type="match status" value="1"/>
</dbReference>
<dbReference type="InterPro" id="IPR004780">
    <property type="entry name" value="SRP"/>
</dbReference>
<gene>
    <name evidence="11" type="ORF">CKO13_05900</name>
</gene>
<dbReference type="InterPro" id="IPR003593">
    <property type="entry name" value="AAA+_ATPase"/>
</dbReference>
<keyword evidence="5" id="KW-0342">GTP-binding</keyword>
<evidence type="ECO:0000256" key="5">
    <source>
        <dbReference type="ARBA" id="ARBA00023134"/>
    </source>
</evidence>
<feature type="domain" description="SRP54-type proteins GTP-binding" evidence="10">
    <location>
        <begin position="269"/>
        <end position="282"/>
    </location>
</feature>
<dbReference type="InterPro" id="IPR013822">
    <property type="entry name" value="Signal_recog_particl_SRP54_hlx"/>
</dbReference>
<dbReference type="Gene3D" id="3.40.50.300">
    <property type="entry name" value="P-loop containing nucleotide triphosphate hydrolases"/>
    <property type="match status" value="1"/>
</dbReference>
<name>A0ABS1E4Y3_9GAMM</name>
<evidence type="ECO:0000256" key="7">
    <source>
        <dbReference type="ARBA" id="ARBA00023274"/>
    </source>
</evidence>
<reference evidence="11 12" key="1">
    <citation type="journal article" date="2020" name="Microorganisms">
        <title>Osmotic Adaptation and Compatible Solute Biosynthesis of Phototrophic Bacteria as Revealed from Genome Analyses.</title>
        <authorList>
            <person name="Imhoff J.F."/>
            <person name="Rahn T."/>
            <person name="Kunzel S."/>
            <person name="Keller A."/>
            <person name="Neulinger S.C."/>
        </authorList>
    </citation>
    <scope>NUCLEOTIDE SEQUENCE [LARGE SCALE GENOMIC DNA]</scope>
    <source>
        <strain evidence="11 12">DSM 15116</strain>
    </source>
</reference>
<evidence type="ECO:0000259" key="10">
    <source>
        <dbReference type="PROSITE" id="PS00300"/>
    </source>
</evidence>
<keyword evidence="6" id="KW-0733">Signal recognition particle</keyword>
<dbReference type="CDD" id="cd18539">
    <property type="entry name" value="SRP_G"/>
    <property type="match status" value="1"/>
</dbReference>
<keyword evidence="2" id="KW-0547">Nucleotide-binding</keyword>
<dbReference type="RefSeq" id="WP_200257846.1">
    <property type="nucleotide sequence ID" value="NZ_NRSH01000050.1"/>
</dbReference>
<dbReference type="Gene3D" id="1.20.120.140">
    <property type="entry name" value="Signal recognition particle SRP54, nucleotide-binding domain"/>
    <property type="match status" value="1"/>
</dbReference>
<protein>
    <recommendedName>
        <fullName evidence="8">signal-recognition-particle GTPase</fullName>
        <ecNumber evidence="8">3.6.5.4</ecNumber>
    </recommendedName>
</protein>
<evidence type="ECO:0000313" key="11">
    <source>
        <dbReference type="EMBL" id="MBK1726563.1"/>
    </source>
</evidence>
<accession>A0ABS1E4Y3</accession>
<dbReference type="InterPro" id="IPR000897">
    <property type="entry name" value="SRP54_GTPase_dom"/>
</dbReference>
<sequence length="449" mass="49581">MFDSLSERLDSVTQRMRGRGRITEENIQETVREVRMALLEADVALPVVRRFTEEVKQRAEGAEVAKSLNPGQAFIKIVQDELIRVMGEGVEGLKLNVQPPAVVLLAGLQGSGKTTSVGKLARYLREREKKKVLVVSCDVYRPAAIDQLATLAEEVEVEAYPSSSTEEPERIARAAVDHARRHYFDVVLVDTAGRLSIDEAMMDEVKRLHAAVKPAETLFVVDAMTGQDAAKTAQAFGEALPLTGVVLTKADGDARGGAALSVRYVTGAPIKYLGMGEKSDALEPFHPDRIASRILNMGDVVSLVEEVERSVDQQKAEKLEKKMRKGGKGFDLEDFREQMQQIDQLGGLGSLIDKMPGMGKYTEHVKNQMDDGYVRRQLAMINSMTPKERARPDIINGSRKKRIAAGSGVQVQDVNRLLKQFKQMQKMMKQVKKKGGAQRMYQQLMGGGG</sequence>
<comment type="caution">
    <text evidence="11">The sequence shown here is derived from an EMBL/GenBank/DDBJ whole genome shotgun (WGS) entry which is preliminary data.</text>
</comment>
<comment type="similarity">
    <text evidence="1">Belongs to the GTP-binding SRP family. SRP54 subfamily.</text>
</comment>
<dbReference type="EMBL" id="NRSH01000050">
    <property type="protein sequence ID" value="MBK1726563.1"/>
    <property type="molecule type" value="Genomic_DNA"/>
</dbReference>
<keyword evidence="7" id="KW-0687">Ribonucleoprotein</keyword>
<dbReference type="InterPro" id="IPR042101">
    <property type="entry name" value="SRP54_N_sf"/>
</dbReference>
<organism evidence="11 12">
    <name type="scientific">Halorhodospira neutriphila</name>
    <dbReference type="NCBI Taxonomy" id="168379"/>
    <lineage>
        <taxon>Bacteria</taxon>
        <taxon>Pseudomonadati</taxon>
        <taxon>Pseudomonadota</taxon>
        <taxon>Gammaproteobacteria</taxon>
        <taxon>Chromatiales</taxon>
        <taxon>Ectothiorhodospiraceae</taxon>
        <taxon>Halorhodospira</taxon>
    </lineage>
</organism>
<dbReference type="Proteomes" id="UP000738126">
    <property type="component" value="Unassembled WGS sequence"/>
</dbReference>
<evidence type="ECO:0000256" key="6">
    <source>
        <dbReference type="ARBA" id="ARBA00023135"/>
    </source>
</evidence>
<dbReference type="InterPro" id="IPR036891">
    <property type="entry name" value="Signal_recog_part_SRP54_M_sf"/>
</dbReference>
<dbReference type="SUPFAM" id="SSF47446">
    <property type="entry name" value="Signal peptide-binding domain"/>
    <property type="match status" value="1"/>
</dbReference>
<evidence type="ECO:0000256" key="1">
    <source>
        <dbReference type="ARBA" id="ARBA00005450"/>
    </source>
</evidence>
<evidence type="ECO:0000256" key="3">
    <source>
        <dbReference type="ARBA" id="ARBA00022801"/>
    </source>
</evidence>
<keyword evidence="3" id="KW-0378">Hydrolase</keyword>
<evidence type="ECO:0000313" key="12">
    <source>
        <dbReference type="Proteomes" id="UP000738126"/>
    </source>
</evidence>
<dbReference type="SMART" id="SM00382">
    <property type="entry name" value="AAA"/>
    <property type="match status" value="1"/>
</dbReference>
<dbReference type="Pfam" id="PF00448">
    <property type="entry name" value="SRP54"/>
    <property type="match status" value="1"/>
</dbReference>
<proteinExistence type="inferred from homology"/>
<dbReference type="PANTHER" id="PTHR11564:SF5">
    <property type="entry name" value="SIGNAL RECOGNITION PARTICLE SUBUNIT SRP54"/>
    <property type="match status" value="1"/>
</dbReference>
<dbReference type="NCBIfam" id="TIGR00959">
    <property type="entry name" value="ffh"/>
    <property type="match status" value="1"/>
</dbReference>
<dbReference type="PROSITE" id="PS00300">
    <property type="entry name" value="SRP54"/>
    <property type="match status" value="1"/>
</dbReference>
<dbReference type="EC" id="3.6.5.4" evidence="8"/>
<dbReference type="Gene3D" id="1.10.260.30">
    <property type="entry name" value="Signal recognition particle, SRP54 subunit, M-domain"/>
    <property type="match status" value="1"/>
</dbReference>
<evidence type="ECO:0000256" key="4">
    <source>
        <dbReference type="ARBA" id="ARBA00022884"/>
    </source>
</evidence>
<dbReference type="InterPro" id="IPR022941">
    <property type="entry name" value="SRP54"/>
</dbReference>
<dbReference type="InterPro" id="IPR027417">
    <property type="entry name" value="P-loop_NTPase"/>
</dbReference>